<dbReference type="EMBL" id="JASPKY010000422">
    <property type="protein sequence ID" value="KAK9701083.1"/>
    <property type="molecule type" value="Genomic_DNA"/>
</dbReference>
<gene>
    <name evidence="2" type="ORF">QE152_g30815</name>
</gene>
<dbReference type="AlphaFoldDB" id="A0AAW1JDL4"/>
<evidence type="ECO:0008006" key="4">
    <source>
        <dbReference type="Google" id="ProtNLM"/>
    </source>
</evidence>
<proteinExistence type="predicted"/>
<evidence type="ECO:0000256" key="1">
    <source>
        <dbReference type="SAM" id="MobiDB-lite"/>
    </source>
</evidence>
<name>A0AAW1JDL4_POPJA</name>
<reference evidence="2 3" key="1">
    <citation type="journal article" date="2024" name="BMC Genomics">
        <title>De novo assembly and annotation of Popillia japonica's genome with initial clues to its potential as an invasive pest.</title>
        <authorList>
            <person name="Cucini C."/>
            <person name="Boschi S."/>
            <person name="Funari R."/>
            <person name="Cardaioli E."/>
            <person name="Iannotti N."/>
            <person name="Marturano G."/>
            <person name="Paoli F."/>
            <person name="Bruttini M."/>
            <person name="Carapelli A."/>
            <person name="Frati F."/>
            <person name="Nardi F."/>
        </authorList>
    </citation>
    <scope>NUCLEOTIDE SEQUENCE [LARGE SCALE GENOMIC DNA]</scope>
    <source>
        <strain evidence="2">DMR45628</strain>
    </source>
</reference>
<protein>
    <recommendedName>
        <fullName evidence="4">60S ribosomal protein L34</fullName>
    </recommendedName>
</protein>
<dbReference type="Proteomes" id="UP001458880">
    <property type="component" value="Unassembled WGS sequence"/>
</dbReference>
<evidence type="ECO:0000313" key="2">
    <source>
        <dbReference type="EMBL" id="KAK9701083.1"/>
    </source>
</evidence>
<organism evidence="2 3">
    <name type="scientific">Popillia japonica</name>
    <name type="common">Japanese beetle</name>
    <dbReference type="NCBI Taxonomy" id="7064"/>
    <lineage>
        <taxon>Eukaryota</taxon>
        <taxon>Metazoa</taxon>
        <taxon>Ecdysozoa</taxon>
        <taxon>Arthropoda</taxon>
        <taxon>Hexapoda</taxon>
        <taxon>Insecta</taxon>
        <taxon>Pterygota</taxon>
        <taxon>Neoptera</taxon>
        <taxon>Endopterygota</taxon>
        <taxon>Coleoptera</taxon>
        <taxon>Polyphaga</taxon>
        <taxon>Scarabaeiformia</taxon>
        <taxon>Scarabaeidae</taxon>
        <taxon>Rutelinae</taxon>
        <taxon>Popillia</taxon>
    </lineage>
</organism>
<feature type="compositionally biased region" description="Basic and acidic residues" evidence="1">
    <location>
        <begin position="1"/>
        <end position="11"/>
    </location>
</feature>
<keyword evidence="3" id="KW-1185">Reference proteome</keyword>
<evidence type="ECO:0000313" key="3">
    <source>
        <dbReference type="Proteomes" id="UP001458880"/>
    </source>
</evidence>
<accession>A0AAW1JDL4</accession>
<sequence>MTHSGGDKLSEESQTVLFSSPRRQKYVRSTHSILKYTKHGSIRQVLVSKSRGACPYCKNYAVKPLDKTRPAKFLKARVLPSSIGPNDRKKIIDGKEKYG</sequence>
<feature type="region of interest" description="Disordered" evidence="1">
    <location>
        <begin position="1"/>
        <end position="23"/>
    </location>
</feature>
<comment type="caution">
    <text evidence="2">The sequence shown here is derived from an EMBL/GenBank/DDBJ whole genome shotgun (WGS) entry which is preliminary data.</text>
</comment>